<dbReference type="EMBL" id="JBIAQY010000018">
    <property type="protein sequence ID" value="MFF3573358.1"/>
    <property type="molecule type" value="Genomic_DNA"/>
</dbReference>
<dbReference type="InterPro" id="IPR036396">
    <property type="entry name" value="Cyt_P450_sf"/>
</dbReference>
<dbReference type="InterPro" id="IPR017972">
    <property type="entry name" value="Cyt_P450_CS"/>
</dbReference>
<dbReference type="PROSITE" id="PS00086">
    <property type="entry name" value="CYTOCHROME_P450"/>
    <property type="match status" value="1"/>
</dbReference>
<comment type="similarity">
    <text evidence="1 7">Belongs to the cytochrome P450 family.</text>
</comment>
<keyword evidence="2 7" id="KW-0349">Heme</keyword>
<accession>A0ABW6SAK7</accession>
<dbReference type="PRINTS" id="PR00359">
    <property type="entry name" value="BP450"/>
</dbReference>
<proteinExistence type="inferred from homology"/>
<keyword evidence="3 7" id="KW-0479">Metal-binding</keyword>
<keyword evidence="6 7" id="KW-0503">Monooxygenase</keyword>
<keyword evidence="4 7" id="KW-0560">Oxidoreductase</keyword>
<evidence type="ECO:0000256" key="6">
    <source>
        <dbReference type="ARBA" id="ARBA00023033"/>
    </source>
</evidence>
<evidence type="ECO:0000256" key="4">
    <source>
        <dbReference type="ARBA" id="ARBA00023002"/>
    </source>
</evidence>
<evidence type="ECO:0000256" key="2">
    <source>
        <dbReference type="ARBA" id="ARBA00022617"/>
    </source>
</evidence>
<dbReference type="InterPro" id="IPR001128">
    <property type="entry name" value="Cyt_P450"/>
</dbReference>
<comment type="caution">
    <text evidence="8">The sequence shown here is derived from an EMBL/GenBank/DDBJ whole genome shotgun (WGS) entry which is preliminary data.</text>
</comment>
<evidence type="ECO:0000313" key="8">
    <source>
        <dbReference type="EMBL" id="MFF3573358.1"/>
    </source>
</evidence>
<dbReference type="SUPFAM" id="SSF48264">
    <property type="entry name" value="Cytochrome P450"/>
    <property type="match status" value="1"/>
</dbReference>
<gene>
    <name evidence="8" type="ORF">ACFYXQ_36915</name>
</gene>
<evidence type="ECO:0000256" key="1">
    <source>
        <dbReference type="ARBA" id="ARBA00010617"/>
    </source>
</evidence>
<dbReference type="InterPro" id="IPR002397">
    <property type="entry name" value="Cyt_P450_B"/>
</dbReference>
<keyword evidence="5 7" id="KW-0408">Iron</keyword>
<dbReference type="Gene3D" id="1.10.630.10">
    <property type="entry name" value="Cytochrome P450"/>
    <property type="match status" value="1"/>
</dbReference>
<evidence type="ECO:0000256" key="7">
    <source>
        <dbReference type="RuleBase" id="RU000461"/>
    </source>
</evidence>
<keyword evidence="9" id="KW-1185">Reference proteome</keyword>
<evidence type="ECO:0000256" key="3">
    <source>
        <dbReference type="ARBA" id="ARBA00022723"/>
    </source>
</evidence>
<dbReference type="PANTHER" id="PTHR46696">
    <property type="entry name" value="P450, PUTATIVE (EUROFUNG)-RELATED"/>
    <property type="match status" value="1"/>
</dbReference>
<sequence>MTNVSFDHHSTEYARDWRRINADLRERCPVAHTDAHGGYWVVSRYADVAEVVRDDETFSSYHELPDGSHNGATIPVGPMRQVPIEMDPPEFFEYRKLLTGYFSPAEAKKWEPFVREATTYCIDSIIESGRSDVILDIASPVPAIFTMALLGLPLDGWRVFSDVTHSIIHSTPGTDENNAALANLLTILGQVNEVIAQRRAEPADDLLSHLVHARINGEPLSDERLIEIITLVIFGGVDTTGSLIGNALEWLYRNPEQRDLLRTDPESIPKAVEEFLRYFSPIAGLGRTATRSCTVGGEKIDAGERVFVSWSSANFDPEVFDDPDEMILDRFPNKHQSFGLGIHRCLGSHFARSEARIVLEEVLRRMPDYVVTAAEPYPSIAVVNGFIGLQVTFTPGSPVGSELKL</sequence>
<evidence type="ECO:0000313" key="9">
    <source>
        <dbReference type="Proteomes" id="UP001601992"/>
    </source>
</evidence>
<name>A0ABW6SAK7_9NOCA</name>
<dbReference type="Pfam" id="PF00067">
    <property type="entry name" value="p450"/>
    <property type="match status" value="1"/>
</dbReference>
<reference evidence="8 9" key="1">
    <citation type="submission" date="2024-10" db="EMBL/GenBank/DDBJ databases">
        <title>The Natural Products Discovery Center: Release of the First 8490 Sequenced Strains for Exploring Actinobacteria Biosynthetic Diversity.</title>
        <authorList>
            <person name="Kalkreuter E."/>
            <person name="Kautsar S.A."/>
            <person name="Yang D."/>
            <person name="Bader C.D."/>
            <person name="Teijaro C.N."/>
            <person name="Fluegel L."/>
            <person name="Davis C.M."/>
            <person name="Simpson J.R."/>
            <person name="Lauterbach L."/>
            <person name="Steele A.D."/>
            <person name="Gui C."/>
            <person name="Meng S."/>
            <person name="Li G."/>
            <person name="Viehrig K."/>
            <person name="Ye F."/>
            <person name="Su P."/>
            <person name="Kiefer A.F."/>
            <person name="Nichols A."/>
            <person name="Cepeda A.J."/>
            <person name="Yan W."/>
            <person name="Fan B."/>
            <person name="Jiang Y."/>
            <person name="Adhikari A."/>
            <person name="Zheng C.-J."/>
            <person name="Schuster L."/>
            <person name="Cowan T.M."/>
            <person name="Smanski M.J."/>
            <person name="Chevrette M.G."/>
            <person name="De Carvalho L.P.S."/>
            <person name="Shen B."/>
        </authorList>
    </citation>
    <scope>NUCLEOTIDE SEQUENCE [LARGE SCALE GENOMIC DNA]</scope>
    <source>
        <strain evidence="8 9">NPDC002593</strain>
    </source>
</reference>
<dbReference type="Proteomes" id="UP001601992">
    <property type="component" value="Unassembled WGS sequence"/>
</dbReference>
<evidence type="ECO:0000256" key="5">
    <source>
        <dbReference type="ARBA" id="ARBA00023004"/>
    </source>
</evidence>
<dbReference type="RefSeq" id="WP_040831007.1">
    <property type="nucleotide sequence ID" value="NZ_JBIAQY010000018.1"/>
</dbReference>
<organism evidence="8 9">
    <name type="scientific">Nocardia jiangxiensis</name>
    <dbReference type="NCBI Taxonomy" id="282685"/>
    <lineage>
        <taxon>Bacteria</taxon>
        <taxon>Bacillati</taxon>
        <taxon>Actinomycetota</taxon>
        <taxon>Actinomycetes</taxon>
        <taxon>Mycobacteriales</taxon>
        <taxon>Nocardiaceae</taxon>
        <taxon>Nocardia</taxon>
    </lineage>
</organism>
<protein>
    <submittedName>
        <fullName evidence="8">Cytochrome P450</fullName>
    </submittedName>
</protein>
<dbReference type="PANTHER" id="PTHR46696:SF6">
    <property type="entry name" value="P450, PUTATIVE (EUROFUNG)-RELATED"/>
    <property type="match status" value="1"/>
</dbReference>